<accession>A0ABU1D9Z5</accession>
<proteinExistence type="predicted"/>
<name>A0ABU1D9Z5_9BURK</name>
<evidence type="ECO:0000256" key="1">
    <source>
        <dbReference type="SAM" id="Phobius"/>
    </source>
</evidence>
<keyword evidence="1" id="KW-1133">Transmembrane helix</keyword>
<feature type="transmembrane region" description="Helical" evidence="1">
    <location>
        <begin position="12"/>
        <end position="35"/>
    </location>
</feature>
<keyword evidence="1" id="KW-0812">Transmembrane</keyword>
<protein>
    <submittedName>
        <fullName evidence="2">Uncharacterized protein</fullName>
    </submittedName>
</protein>
<dbReference type="Proteomes" id="UP001232156">
    <property type="component" value="Unassembled WGS sequence"/>
</dbReference>
<sequence>MLMMAIERHDVALIMALAVLLFAFATLASLLLLWWDRHLRKGWQRGD</sequence>
<evidence type="ECO:0000313" key="2">
    <source>
        <dbReference type="EMBL" id="MDR4127185.1"/>
    </source>
</evidence>
<keyword evidence="3" id="KW-1185">Reference proteome</keyword>
<gene>
    <name evidence="2" type="ORF">Q8947_14495</name>
</gene>
<evidence type="ECO:0000313" key="3">
    <source>
        <dbReference type="Proteomes" id="UP001232156"/>
    </source>
</evidence>
<comment type="caution">
    <text evidence="2">The sequence shown here is derived from an EMBL/GenBank/DDBJ whole genome shotgun (WGS) entry which is preliminary data.</text>
</comment>
<keyword evidence="1" id="KW-0472">Membrane</keyword>
<dbReference type="EMBL" id="JAUZQE010000061">
    <property type="protein sequence ID" value="MDR4127185.1"/>
    <property type="molecule type" value="Genomic_DNA"/>
</dbReference>
<organism evidence="2 3">
    <name type="scientific">Yanghanlia caeni</name>
    <dbReference type="NCBI Taxonomy" id="3064283"/>
    <lineage>
        <taxon>Bacteria</taxon>
        <taxon>Pseudomonadati</taxon>
        <taxon>Pseudomonadota</taxon>
        <taxon>Betaproteobacteria</taxon>
        <taxon>Burkholderiales</taxon>
        <taxon>Alcaligenaceae</taxon>
        <taxon>Yanghanlia</taxon>
    </lineage>
</organism>
<reference evidence="2 3" key="1">
    <citation type="submission" date="2023-08" db="EMBL/GenBank/DDBJ databases">
        <title>Alcaligenaceae gen. nov., a novel taxon isolated from the sludge of Yixing Pesticide Factory.</title>
        <authorList>
            <person name="Ruan L."/>
        </authorList>
    </citation>
    <scope>NUCLEOTIDE SEQUENCE [LARGE SCALE GENOMIC DNA]</scope>
    <source>
        <strain evidence="2 3">LG-2</strain>
    </source>
</reference>
<dbReference type="RefSeq" id="WP_347287718.1">
    <property type="nucleotide sequence ID" value="NZ_JAUZQE010000061.1"/>
</dbReference>